<dbReference type="EnsemblPlants" id="TuG1812G0400000613.01.T01">
    <property type="protein sequence ID" value="TuG1812G0400000613.01.T01.cds253821"/>
    <property type="gene ID" value="TuG1812G0400000613.01"/>
</dbReference>
<evidence type="ECO:0000313" key="3">
    <source>
        <dbReference type="Proteomes" id="UP000015106"/>
    </source>
</evidence>
<feature type="region of interest" description="Disordered" evidence="1">
    <location>
        <begin position="1"/>
        <end position="103"/>
    </location>
</feature>
<reference evidence="3" key="1">
    <citation type="journal article" date="2013" name="Nature">
        <title>Draft genome of the wheat A-genome progenitor Triticum urartu.</title>
        <authorList>
            <person name="Ling H.Q."/>
            <person name="Zhao S."/>
            <person name="Liu D."/>
            <person name="Wang J."/>
            <person name="Sun H."/>
            <person name="Zhang C."/>
            <person name="Fan H."/>
            <person name="Li D."/>
            <person name="Dong L."/>
            <person name="Tao Y."/>
            <person name="Gao C."/>
            <person name="Wu H."/>
            <person name="Li Y."/>
            <person name="Cui Y."/>
            <person name="Guo X."/>
            <person name="Zheng S."/>
            <person name="Wang B."/>
            <person name="Yu K."/>
            <person name="Liang Q."/>
            <person name="Yang W."/>
            <person name="Lou X."/>
            <person name="Chen J."/>
            <person name="Feng M."/>
            <person name="Jian J."/>
            <person name="Zhang X."/>
            <person name="Luo G."/>
            <person name="Jiang Y."/>
            <person name="Liu J."/>
            <person name="Wang Z."/>
            <person name="Sha Y."/>
            <person name="Zhang B."/>
            <person name="Wu H."/>
            <person name="Tang D."/>
            <person name="Shen Q."/>
            <person name="Xue P."/>
            <person name="Zou S."/>
            <person name="Wang X."/>
            <person name="Liu X."/>
            <person name="Wang F."/>
            <person name="Yang Y."/>
            <person name="An X."/>
            <person name="Dong Z."/>
            <person name="Zhang K."/>
            <person name="Zhang X."/>
            <person name="Luo M.C."/>
            <person name="Dvorak J."/>
            <person name="Tong Y."/>
            <person name="Wang J."/>
            <person name="Yang H."/>
            <person name="Li Z."/>
            <person name="Wang D."/>
            <person name="Zhang A."/>
            <person name="Wang J."/>
        </authorList>
    </citation>
    <scope>NUCLEOTIDE SEQUENCE</scope>
    <source>
        <strain evidence="3">cv. G1812</strain>
    </source>
</reference>
<proteinExistence type="predicted"/>
<protein>
    <submittedName>
        <fullName evidence="2">Uncharacterized protein</fullName>
    </submittedName>
</protein>
<evidence type="ECO:0000256" key="1">
    <source>
        <dbReference type="SAM" id="MobiDB-lite"/>
    </source>
</evidence>
<dbReference type="Gramene" id="TuG1812G0400000613.01.T01">
    <property type="protein sequence ID" value="TuG1812G0400000613.01.T01.cds253821"/>
    <property type="gene ID" value="TuG1812G0400000613.01"/>
</dbReference>
<evidence type="ECO:0000313" key="2">
    <source>
        <dbReference type="EnsemblPlants" id="TuG1812G0400000613.01.T01.cds253821"/>
    </source>
</evidence>
<accession>A0A8R7U4R3</accession>
<name>A0A8R7U4R3_TRIUA</name>
<keyword evidence="3" id="KW-1185">Reference proteome</keyword>
<dbReference type="AlphaFoldDB" id="A0A8R7U4R3"/>
<sequence length="103" mass="11280">DGRDDAFKKGTSFAAAAAPSVDRTGFHPGQYSPTPNATPRWTYRPHSHGHQAAPSHGLCPRAPRHHHQGRRPGIQDLNAASPATHRYPSQRDKWKGPAFSTPE</sequence>
<reference evidence="2" key="3">
    <citation type="submission" date="2022-06" db="UniProtKB">
        <authorList>
            <consortium name="EnsemblPlants"/>
        </authorList>
    </citation>
    <scope>IDENTIFICATION</scope>
</reference>
<dbReference type="Proteomes" id="UP000015106">
    <property type="component" value="Chromosome 4"/>
</dbReference>
<reference evidence="2" key="2">
    <citation type="submission" date="2018-03" db="EMBL/GenBank/DDBJ databases">
        <title>The Triticum urartu genome reveals the dynamic nature of wheat genome evolution.</title>
        <authorList>
            <person name="Ling H."/>
            <person name="Ma B."/>
            <person name="Shi X."/>
            <person name="Liu H."/>
            <person name="Dong L."/>
            <person name="Sun H."/>
            <person name="Cao Y."/>
            <person name="Gao Q."/>
            <person name="Zheng S."/>
            <person name="Li Y."/>
            <person name="Yu Y."/>
            <person name="Du H."/>
            <person name="Qi M."/>
            <person name="Li Y."/>
            <person name="Yu H."/>
            <person name="Cui Y."/>
            <person name="Wang N."/>
            <person name="Chen C."/>
            <person name="Wu H."/>
            <person name="Zhao Y."/>
            <person name="Zhang J."/>
            <person name="Li Y."/>
            <person name="Zhou W."/>
            <person name="Zhang B."/>
            <person name="Hu W."/>
            <person name="Eijk M."/>
            <person name="Tang J."/>
            <person name="Witsenboer H."/>
            <person name="Zhao S."/>
            <person name="Li Z."/>
            <person name="Zhang A."/>
            <person name="Wang D."/>
            <person name="Liang C."/>
        </authorList>
    </citation>
    <scope>NUCLEOTIDE SEQUENCE [LARGE SCALE GENOMIC DNA]</scope>
    <source>
        <strain evidence="2">cv. G1812</strain>
    </source>
</reference>
<organism evidence="2 3">
    <name type="scientific">Triticum urartu</name>
    <name type="common">Red wild einkorn</name>
    <name type="synonym">Crithodium urartu</name>
    <dbReference type="NCBI Taxonomy" id="4572"/>
    <lineage>
        <taxon>Eukaryota</taxon>
        <taxon>Viridiplantae</taxon>
        <taxon>Streptophyta</taxon>
        <taxon>Embryophyta</taxon>
        <taxon>Tracheophyta</taxon>
        <taxon>Spermatophyta</taxon>
        <taxon>Magnoliopsida</taxon>
        <taxon>Liliopsida</taxon>
        <taxon>Poales</taxon>
        <taxon>Poaceae</taxon>
        <taxon>BOP clade</taxon>
        <taxon>Pooideae</taxon>
        <taxon>Triticodae</taxon>
        <taxon>Triticeae</taxon>
        <taxon>Triticinae</taxon>
        <taxon>Triticum</taxon>
    </lineage>
</organism>